<dbReference type="AlphaFoldDB" id="A0A9P0CNX7"/>
<dbReference type="SMART" id="SM00680">
    <property type="entry name" value="CLIP"/>
    <property type="match status" value="1"/>
</dbReference>
<feature type="signal peptide" evidence="9">
    <location>
        <begin position="1"/>
        <end position="20"/>
    </location>
</feature>
<keyword evidence="8" id="KW-0645">Protease</keyword>
<protein>
    <recommendedName>
        <fullName evidence="6">Phenoloxidase-activating factor 2</fullName>
    </recommendedName>
    <alternativeName>
        <fullName evidence="7">Prophenoloxidase-activating factor II</fullName>
    </alternativeName>
</protein>
<evidence type="ECO:0000256" key="7">
    <source>
        <dbReference type="ARBA" id="ARBA00076468"/>
    </source>
</evidence>
<dbReference type="OrthoDB" id="5918597at2759"/>
<organism evidence="11 12">
    <name type="scientific">Psylliodes chrysocephalus</name>
    <dbReference type="NCBI Taxonomy" id="3402493"/>
    <lineage>
        <taxon>Eukaryota</taxon>
        <taxon>Metazoa</taxon>
        <taxon>Ecdysozoa</taxon>
        <taxon>Arthropoda</taxon>
        <taxon>Hexapoda</taxon>
        <taxon>Insecta</taxon>
        <taxon>Pterygota</taxon>
        <taxon>Neoptera</taxon>
        <taxon>Endopterygota</taxon>
        <taxon>Coleoptera</taxon>
        <taxon>Polyphaga</taxon>
        <taxon>Cucujiformia</taxon>
        <taxon>Chrysomeloidea</taxon>
        <taxon>Chrysomelidae</taxon>
        <taxon>Galerucinae</taxon>
        <taxon>Alticini</taxon>
        <taxon>Psylliodes</taxon>
    </lineage>
</organism>
<dbReference type="FunFam" id="2.40.10.10:FF:000038">
    <property type="entry name" value="Serine protease"/>
    <property type="match status" value="1"/>
</dbReference>
<evidence type="ECO:0000256" key="8">
    <source>
        <dbReference type="RuleBase" id="RU363034"/>
    </source>
</evidence>
<evidence type="ECO:0000256" key="5">
    <source>
        <dbReference type="ARBA" id="ARBA00024195"/>
    </source>
</evidence>
<evidence type="ECO:0000256" key="6">
    <source>
        <dbReference type="ARBA" id="ARBA00068096"/>
    </source>
</evidence>
<dbReference type="Proteomes" id="UP001153636">
    <property type="component" value="Chromosome 14"/>
</dbReference>
<evidence type="ECO:0000256" key="9">
    <source>
        <dbReference type="SAM" id="SignalP"/>
    </source>
</evidence>
<sequence>MKISILFLVFGIQVLQYCEALSIKRGAVTFIENKHENTIEDFKNQNHIRRKRYLGLSRKFKLNKRYQECIAPGDATGHCKHISYCPAAVFQQINTLDYLCVIEERFVGVCCPDDITASGVAGAQLIVDLPAGGDDYDEEDKYTGCGLPVEGRTTVGTKQSSIQEWPWIAALYRHPQLEQGLEQQFCGGALITDTHILTASHCTQGLNAGEIRVRLGEYDFDRSNESRSRDYEVAEIIEHKSFILATYENDIAILRLKTPTSFNSYMWPICLPPRNRDYVNETVVVAGWGQQFFAGPTSPVLLQVSIPVWPLNKCVDSFVQKITDDNICAAGYEGGKDSCLGDSGGPLMYQLENGRWITVGIVSWGIGCGNKDSPGVYTRVGNYLPWIIKHTMVKRTPT</sequence>
<dbReference type="GO" id="GO:0006508">
    <property type="term" value="P:proteolysis"/>
    <property type="evidence" value="ECO:0007669"/>
    <property type="project" value="UniProtKB-KW"/>
</dbReference>
<dbReference type="InterPro" id="IPR043504">
    <property type="entry name" value="Peptidase_S1_PA_chymotrypsin"/>
</dbReference>
<dbReference type="GO" id="GO:0005576">
    <property type="term" value="C:extracellular region"/>
    <property type="evidence" value="ECO:0007669"/>
    <property type="project" value="UniProtKB-SubCell"/>
</dbReference>
<keyword evidence="3 9" id="KW-0732">Signal</keyword>
<evidence type="ECO:0000313" key="11">
    <source>
        <dbReference type="EMBL" id="CAH1103225.1"/>
    </source>
</evidence>
<dbReference type="Pfam" id="PF00089">
    <property type="entry name" value="Trypsin"/>
    <property type="match status" value="1"/>
</dbReference>
<dbReference type="InterPro" id="IPR033116">
    <property type="entry name" value="TRYPSIN_SER"/>
</dbReference>
<dbReference type="PRINTS" id="PR00722">
    <property type="entry name" value="CHYMOTRYPSIN"/>
</dbReference>
<dbReference type="GO" id="GO:0004252">
    <property type="term" value="F:serine-type endopeptidase activity"/>
    <property type="evidence" value="ECO:0007669"/>
    <property type="project" value="InterPro"/>
</dbReference>
<dbReference type="SMART" id="SM00020">
    <property type="entry name" value="Tryp_SPc"/>
    <property type="match status" value="1"/>
</dbReference>
<evidence type="ECO:0000256" key="2">
    <source>
        <dbReference type="ARBA" id="ARBA00022525"/>
    </source>
</evidence>
<evidence type="ECO:0000256" key="4">
    <source>
        <dbReference type="ARBA" id="ARBA00023157"/>
    </source>
</evidence>
<keyword evidence="8" id="KW-0720">Serine protease</keyword>
<keyword evidence="2" id="KW-0964">Secreted</keyword>
<comment type="similarity">
    <text evidence="5">Belongs to the peptidase S1 family. CLIP subfamily.</text>
</comment>
<dbReference type="InterPro" id="IPR018114">
    <property type="entry name" value="TRYPSIN_HIS"/>
</dbReference>
<dbReference type="PANTHER" id="PTHR24256">
    <property type="entry name" value="TRYPTASE-RELATED"/>
    <property type="match status" value="1"/>
</dbReference>
<comment type="subcellular location">
    <subcellularLocation>
        <location evidence="1">Secreted</location>
    </subcellularLocation>
</comment>
<dbReference type="CDD" id="cd00190">
    <property type="entry name" value="Tryp_SPc"/>
    <property type="match status" value="1"/>
</dbReference>
<dbReference type="InterPro" id="IPR001254">
    <property type="entry name" value="Trypsin_dom"/>
</dbReference>
<reference evidence="11" key="1">
    <citation type="submission" date="2022-01" db="EMBL/GenBank/DDBJ databases">
        <authorList>
            <person name="King R."/>
        </authorList>
    </citation>
    <scope>NUCLEOTIDE SEQUENCE</scope>
</reference>
<evidence type="ECO:0000256" key="3">
    <source>
        <dbReference type="ARBA" id="ARBA00022729"/>
    </source>
</evidence>
<evidence type="ECO:0000313" key="12">
    <source>
        <dbReference type="Proteomes" id="UP001153636"/>
    </source>
</evidence>
<dbReference type="PROSITE" id="PS50240">
    <property type="entry name" value="TRYPSIN_DOM"/>
    <property type="match status" value="1"/>
</dbReference>
<evidence type="ECO:0000259" key="10">
    <source>
        <dbReference type="PROSITE" id="PS50240"/>
    </source>
</evidence>
<dbReference type="SUPFAM" id="SSF50494">
    <property type="entry name" value="Trypsin-like serine proteases"/>
    <property type="match status" value="1"/>
</dbReference>
<dbReference type="EMBL" id="OV651826">
    <property type="protein sequence ID" value="CAH1103225.1"/>
    <property type="molecule type" value="Genomic_DNA"/>
</dbReference>
<dbReference type="PROSITE" id="PS00135">
    <property type="entry name" value="TRYPSIN_SER"/>
    <property type="match status" value="1"/>
</dbReference>
<dbReference type="InterPro" id="IPR009003">
    <property type="entry name" value="Peptidase_S1_PA"/>
</dbReference>
<name>A0A9P0CNX7_9CUCU</name>
<gene>
    <name evidence="11" type="ORF">PSYICH_LOCUS4323</name>
</gene>
<dbReference type="PROSITE" id="PS00134">
    <property type="entry name" value="TRYPSIN_HIS"/>
    <property type="match status" value="1"/>
</dbReference>
<keyword evidence="4" id="KW-1015">Disulfide bond</keyword>
<keyword evidence="12" id="KW-1185">Reference proteome</keyword>
<dbReference type="InterPro" id="IPR001314">
    <property type="entry name" value="Peptidase_S1A"/>
</dbReference>
<dbReference type="Gene3D" id="2.40.10.10">
    <property type="entry name" value="Trypsin-like serine proteases"/>
    <property type="match status" value="1"/>
</dbReference>
<keyword evidence="8" id="KW-0378">Hydrolase</keyword>
<feature type="domain" description="Peptidase S1" evidence="10">
    <location>
        <begin position="154"/>
        <end position="392"/>
    </location>
</feature>
<feature type="chain" id="PRO_5040109518" description="Phenoloxidase-activating factor 2" evidence="9">
    <location>
        <begin position="21"/>
        <end position="398"/>
    </location>
</feature>
<dbReference type="InterPro" id="IPR022700">
    <property type="entry name" value="CLIP"/>
</dbReference>
<dbReference type="InterPro" id="IPR051487">
    <property type="entry name" value="Ser/Thr_Proteases_Immune/Dev"/>
</dbReference>
<proteinExistence type="inferred from homology"/>
<evidence type="ECO:0000256" key="1">
    <source>
        <dbReference type="ARBA" id="ARBA00004613"/>
    </source>
</evidence>
<accession>A0A9P0CNX7</accession>